<comment type="subcellular location">
    <subcellularLocation>
        <location evidence="1 7">Cell membrane</location>
        <topology evidence="1 7">Multi-pass membrane protein</topology>
    </subcellularLocation>
</comment>
<evidence type="ECO:0000256" key="1">
    <source>
        <dbReference type="ARBA" id="ARBA00004651"/>
    </source>
</evidence>
<dbReference type="GO" id="GO:0005886">
    <property type="term" value="C:plasma membrane"/>
    <property type="evidence" value="ECO:0007669"/>
    <property type="project" value="UniProtKB-SubCell"/>
</dbReference>
<evidence type="ECO:0000256" key="3">
    <source>
        <dbReference type="ARBA" id="ARBA00022475"/>
    </source>
</evidence>
<accession>A0A7K1UVV0</accession>
<protein>
    <submittedName>
        <fullName evidence="9">ABC transporter permease subunit</fullName>
    </submittedName>
</protein>
<evidence type="ECO:0000313" key="9">
    <source>
        <dbReference type="EMBL" id="MVU78437.1"/>
    </source>
</evidence>
<evidence type="ECO:0000259" key="8">
    <source>
        <dbReference type="PROSITE" id="PS50928"/>
    </source>
</evidence>
<dbReference type="PANTHER" id="PTHR30151">
    <property type="entry name" value="ALKANE SULFONATE ABC TRANSPORTER-RELATED, MEMBRANE SUBUNIT"/>
    <property type="match status" value="1"/>
</dbReference>
<dbReference type="Pfam" id="PF00528">
    <property type="entry name" value="BPD_transp_1"/>
    <property type="match status" value="1"/>
</dbReference>
<dbReference type="CDD" id="cd06261">
    <property type="entry name" value="TM_PBP2"/>
    <property type="match status" value="1"/>
</dbReference>
<dbReference type="Proteomes" id="UP000466794">
    <property type="component" value="Unassembled WGS sequence"/>
</dbReference>
<gene>
    <name evidence="9" type="ORF">GPX89_14425</name>
</gene>
<keyword evidence="4 7" id="KW-0812">Transmembrane</keyword>
<feature type="transmembrane region" description="Helical" evidence="7">
    <location>
        <begin position="103"/>
        <end position="122"/>
    </location>
</feature>
<dbReference type="GO" id="GO:0055085">
    <property type="term" value="P:transmembrane transport"/>
    <property type="evidence" value="ECO:0007669"/>
    <property type="project" value="InterPro"/>
</dbReference>
<reference evidence="9 10" key="1">
    <citation type="submission" date="2019-12" db="EMBL/GenBank/DDBJ databases">
        <title>Nocardia sp. nov. ET3-3 isolated from soil.</title>
        <authorList>
            <person name="Kanchanasin P."/>
            <person name="Tanasupawat S."/>
            <person name="Yuki M."/>
            <person name="Kudo T."/>
        </authorList>
    </citation>
    <scope>NUCLEOTIDE SEQUENCE [LARGE SCALE GENOMIC DNA]</scope>
    <source>
        <strain evidence="9 10">ET3-3</strain>
    </source>
</reference>
<dbReference type="PANTHER" id="PTHR30151:SF0">
    <property type="entry name" value="ABC TRANSPORTER PERMEASE PROTEIN MJ0413-RELATED"/>
    <property type="match status" value="1"/>
</dbReference>
<dbReference type="SUPFAM" id="SSF161098">
    <property type="entry name" value="MetI-like"/>
    <property type="match status" value="1"/>
</dbReference>
<name>A0A7K1UVV0_9NOCA</name>
<evidence type="ECO:0000256" key="2">
    <source>
        <dbReference type="ARBA" id="ARBA00022448"/>
    </source>
</evidence>
<feature type="transmembrane region" description="Helical" evidence="7">
    <location>
        <begin position="134"/>
        <end position="156"/>
    </location>
</feature>
<feature type="transmembrane region" description="Helical" evidence="7">
    <location>
        <begin position="257"/>
        <end position="284"/>
    </location>
</feature>
<comment type="similarity">
    <text evidence="7">Belongs to the binding-protein-dependent transport system permease family.</text>
</comment>
<feature type="domain" description="ABC transmembrane type-1" evidence="8">
    <location>
        <begin position="96"/>
        <end position="276"/>
    </location>
</feature>
<feature type="transmembrane region" description="Helical" evidence="7">
    <location>
        <begin position="202"/>
        <end position="227"/>
    </location>
</feature>
<keyword evidence="6 7" id="KW-0472">Membrane</keyword>
<dbReference type="InterPro" id="IPR035906">
    <property type="entry name" value="MetI-like_sf"/>
</dbReference>
<feature type="transmembrane region" description="Helical" evidence="7">
    <location>
        <begin position="162"/>
        <end position="181"/>
    </location>
</feature>
<organism evidence="9 10">
    <name type="scientific">Nocardia terrae</name>
    <dbReference type="NCBI Taxonomy" id="2675851"/>
    <lineage>
        <taxon>Bacteria</taxon>
        <taxon>Bacillati</taxon>
        <taxon>Actinomycetota</taxon>
        <taxon>Actinomycetes</taxon>
        <taxon>Mycobacteriales</taxon>
        <taxon>Nocardiaceae</taxon>
        <taxon>Nocardia</taxon>
    </lineage>
</organism>
<dbReference type="PROSITE" id="PS50928">
    <property type="entry name" value="ABC_TM1"/>
    <property type="match status" value="1"/>
</dbReference>
<sequence>MISIAAGRASGSAAQRIRVALPAGPWRGIAVRVLSLALFVALWSAIAAARLVDPQFLPSPHAVWEAFVRANSWHPIAPGVQREVPGEQNYFLWEHLLASLQRIAAGAGAAVVLGPVTGFALGTSKTLATLVGPYLNFLRTLPPLGYIGLLIVWFGIGDTAKVWLLFLAAFPPVVIATIAGAQQVSADRSNAARSLGANRLQVITRVLLPATAPEVIGGIRVAIGFAWTTVVAAELNNGIPGIGGLAFLSGQQLNTPLTMACIIVIGLTALTLDAVISWIGALVVPWKGKA</sequence>
<dbReference type="InterPro" id="IPR000515">
    <property type="entry name" value="MetI-like"/>
</dbReference>
<proteinExistence type="inferred from homology"/>
<keyword evidence="2 7" id="KW-0813">Transport</keyword>
<evidence type="ECO:0000256" key="6">
    <source>
        <dbReference type="ARBA" id="ARBA00023136"/>
    </source>
</evidence>
<evidence type="ECO:0000256" key="7">
    <source>
        <dbReference type="RuleBase" id="RU363032"/>
    </source>
</evidence>
<feature type="transmembrane region" description="Helical" evidence="7">
    <location>
        <begin position="33"/>
        <end position="52"/>
    </location>
</feature>
<evidence type="ECO:0000313" key="10">
    <source>
        <dbReference type="Proteomes" id="UP000466794"/>
    </source>
</evidence>
<keyword evidence="10" id="KW-1185">Reference proteome</keyword>
<dbReference type="AlphaFoldDB" id="A0A7K1UVV0"/>
<dbReference type="EMBL" id="WRPP01000002">
    <property type="protein sequence ID" value="MVU78437.1"/>
    <property type="molecule type" value="Genomic_DNA"/>
</dbReference>
<dbReference type="Gene3D" id="1.10.3720.10">
    <property type="entry name" value="MetI-like"/>
    <property type="match status" value="1"/>
</dbReference>
<evidence type="ECO:0000256" key="4">
    <source>
        <dbReference type="ARBA" id="ARBA00022692"/>
    </source>
</evidence>
<keyword evidence="5 7" id="KW-1133">Transmembrane helix</keyword>
<keyword evidence="3" id="KW-1003">Cell membrane</keyword>
<comment type="caution">
    <text evidence="9">The sequence shown here is derived from an EMBL/GenBank/DDBJ whole genome shotgun (WGS) entry which is preliminary data.</text>
</comment>
<evidence type="ECO:0000256" key="5">
    <source>
        <dbReference type="ARBA" id="ARBA00022989"/>
    </source>
</evidence>